<evidence type="ECO:0000313" key="3">
    <source>
        <dbReference type="EMBL" id="VVE31908.1"/>
    </source>
</evidence>
<feature type="signal peptide" evidence="2">
    <location>
        <begin position="1"/>
        <end position="38"/>
    </location>
</feature>
<keyword evidence="1 2" id="KW-0732">Signal</keyword>
<feature type="chain" id="PRO_5022690757" evidence="2">
    <location>
        <begin position="39"/>
        <end position="374"/>
    </location>
</feature>
<sequence>MIRLTPSPRLLSRAVLPALSTLAASFALLAGTTAAVHAQTPSNAPLYPGETELYAKAADEGLVVSFDTGPEWANWKALFAEFRKRYPKVEITYNDIGSAATVVSLDKARRRPQADTAYYFAGSALDAVQKDVVAPFKPINFDTLPKVFRDNDGRWFTIHSLNIAFLVNTKLVKHVPQSWADLLKPEYKNAVVYLDPRSTGQGQVAVFAAAYAFGGNVDNPKPGAEFFGKLREAGNVMRVEGTTPYAKFVKGEIPILIGYENDGLKAKYTDGMGDAAQVVIPKEASVSAPYAISLVKNGPNPDAAKLWLNLIMSPVGQALFAQGYVRPAVPGVPLSPEMRARMPDAPQVHPLDVVRAAAQKAEVDRLWAAAALAK</sequence>
<dbReference type="PANTHER" id="PTHR30006">
    <property type="entry name" value="THIAMINE-BINDING PERIPLASMIC PROTEIN-RELATED"/>
    <property type="match status" value="1"/>
</dbReference>
<dbReference type="AlphaFoldDB" id="A0A5E4X6P8"/>
<name>A0A5E4X6P8_9BURK</name>
<dbReference type="GO" id="GO:0015888">
    <property type="term" value="P:thiamine transport"/>
    <property type="evidence" value="ECO:0007669"/>
    <property type="project" value="TreeGrafter"/>
</dbReference>
<dbReference type="EMBL" id="CABPSI010000004">
    <property type="protein sequence ID" value="VVE31908.1"/>
    <property type="molecule type" value="Genomic_DNA"/>
</dbReference>
<dbReference type="SUPFAM" id="SSF53850">
    <property type="entry name" value="Periplasmic binding protein-like II"/>
    <property type="match status" value="1"/>
</dbReference>
<dbReference type="RefSeq" id="WP_150685270.1">
    <property type="nucleotide sequence ID" value="NZ_CABPSI010000004.1"/>
</dbReference>
<evidence type="ECO:0000256" key="2">
    <source>
        <dbReference type="SAM" id="SignalP"/>
    </source>
</evidence>
<dbReference type="GO" id="GO:0030288">
    <property type="term" value="C:outer membrane-bounded periplasmic space"/>
    <property type="evidence" value="ECO:0007669"/>
    <property type="project" value="TreeGrafter"/>
</dbReference>
<dbReference type="Gene3D" id="3.40.190.10">
    <property type="entry name" value="Periplasmic binding protein-like II"/>
    <property type="match status" value="2"/>
</dbReference>
<organism evidence="3 4">
    <name type="scientific">Pandoraea iniqua</name>
    <dbReference type="NCBI Taxonomy" id="2508288"/>
    <lineage>
        <taxon>Bacteria</taxon>
        <taxon>Pseudomonadati</taxon>
        <taxon>Pseudomonadota</taxon>
        <taxon>Betaproteobacteria</taxon>
        <taxon>Burkholderiales</taxon>
        <taxon>Burkholderiaceae</taxon>
        <taxon>Pandoraea</taxon>
    </lineage>
</organism>
<dbReference type="GO" id="GO:0030976">
    <property type="term" value="F:thiamine pyrophosphate binding"/>
    <property type="evidence" value="ECO:0007669"/>
    <property type="project" value="TreeGrafter"/>
</dbReference>
<accession>A0A5E4X6P8</accession>
<dbReference type="Proteomes" id="UP000333828">
    <property type="component" value="Unassembled WGS sequence"/>
</dbReference>
<keyword evidence="4" id="KW-1185">Reference proteome</keyword>
<gene>
    <name evidence="3" type="primary">phnS_2</name>
    <name evidence="3" type="ORF">PIN31115_03679</name>
</gene>
<reference evidence="3 4" key="1">
    <citation type="submission" date="2019-08" db="EMBL/GenBank/DDBJ databases">
        <authorList>
            <person name="Peeters C."/>
        </authorList>
    </citation>
    <scope>NUCLEOTIDE SEQUENCE [LARGE SCALE GENOMIC DNA]</scope>
    <source>
        <strain evidence="3 4">LMG 31115</strain>
    </source>
</reference>
<dbReference type="GO" id="GO:0030975">
    <property type="term" value="F:thiamine binding"/>
    <property type="evidence" value="ECO:0007669"/>
    <property type="project" value="TreeGrafter"/>
</dbReference>
<proteinExistence type="predicted"/>
<dbReference type="PANTHER" id="PTHR30006:SF2">
    <property type="entry name" value="ABC TRANSPORTER SUBSTRATE-BINDING PROTEIN"/>
    <property type="match status" value="1"/>
</dbReference>
<evidence type="ECO:0000313" key="4">
    <source>
        <dbReference type="Proteomes" id="UP000333828"/>
    </source>
</evidence>
<protein>
    <submittedName>
        <fullName evidence="3">2-aminoethylphosphonate-binding periplasmic protein</fullName>
    </submittedName>
</protein>
<evidence type="ECO:0000256" key="1">
    <source>
        <dbReference type="ARBA" id="ARBA00022729"/>
    </source>
</evidence>
<dbReference type="Pfam" id="PF13343">
    <property type="entry name" value="SBP_bac_6"/>
    <property type="match status" value="1"/>
</dbReference>